<feature type="compositionally biased region" description="Basic and acidic residues" evidence="1">
    <location>
        <begin position="19"/>
        <end position="36"/>
    </location>
</feature>
<protein>
    <recommendedName>
        <fullName evidence="4">Nuclease</fullName>
    </recommendedName>
</protein>
<feature type="region of interest" description="Disordered" evidence="1">
    <location>
        <begin position="1"/>
        <end position="56"/>
    </location>
</feature>
<keyword evidence="3" id="KW-1185">Reference proteome</keyword>
<proteinExistence type="predicted"/>
<feature type="non-terminal residue" evidence="2">
    <location>
        <position position="311"/>
    </location>
</feature>
<feature type="non-terminal residue" evidence="2">
    <location>
        <position position="1"/>
    </location>
</feature>
<sequence length="311" mass="33548">PREPAAQPPEEPAAPEPAKVVKEPAAEETPDPKSPRTPETSTKSEVEDEDGELDRPLRERMAAEEEERHLREANLRDLYGDDPRAGRDAISGNAYRVRSGNIYHADRIVFGGKGEEGRGGVVHLASNQRELLTRVHVRTVSGGRLADLLRDEPVVALRGGRGSGRRDTGWTALLECRREEKAPVGWVRDSVDPLDLTGEELDEAGGYVLDATGRTWTRASADGLFQHLAAVAAVRNARIVVLVDQGFPGVVSAVDHDAPSPGQVFERWLSCLDGSAPAGVAAHEGVQEYLREGCTLADAVQLAKDVAAALR</sequence>
<gene>
    <name evidence="2" type="ORF">ACFQ08_38395</name>
</gene>
<organism evidence="2 3">
    <name type="scientific">Streptosporangium algeriense</name>
    <dbReference type="NCBI Taxonomy" id="1682748"/>
    <lineage>
        <taxon>Bacteria</taxon>
        <taxon>Bacillati</taxon>
        <taxon>Actinomycetota</taxon>
        <taxon>Actinomycetes</taxon>
        <taxon>Streptosporangiales</taxon>
        <taxon>Streptosporangiaceae</taxon>
        <taxon>Streptosporangium</taxon>
    </lineage>
</organism>
<evidence type="ECO:0000256" key="1">
    <source>
        <dbReference type="SAM" id="MobiDB-lite"/>
    </source>
</evidence>
<evidence type="ECO:0000313" key="2">
    <source>
        <dbReference type="EMBL" id="MFD0890447.1"/>
    </source>
</evidence>
<feature type="compositionally biased region" description="Pro residues" evidence="1">
    <location>
        <begin position="1"/>
        <end position="15"/>
    </location>
</feature>
<evidence type="ECO:0008006" key="4">
    <source>
        <dbReference type="Google" id="ProtNLM"/>
    </source>
</evidence>
<dbReference type="Proteomes" id="UP001597024">
    <property type="component" value="Unassembled WGS sequence"/>
</dbReference>
<dbReference type="EMBL" id="JBHTHX010002447">
    <property type="protein sequence ID" value="MFD0890447.1"/>
    <property type="molecule type" value="Genomic_DNA"/>
</dbReference>
<name>A0ABW3E4V5_9ACTN</name>
<accession>A0ABW3E4V5</accession>
<reference evidence="3" key="1">
    <citation type="journal article" date="2019" name="Int. J. Syst. Evol. Microbiol.">
        <title>The Global Catalogue of Microorganisms (GCM) 10K type strain sequencing project: providing services to taxonomists for standard genome sequencing and annotation.</title>
        <authorList>
            <consortium name="The Broad Institute Genomics Platform"/>
            <consortium name="The Broad Institute Genome Sequencing Center for Infectious Disease"/>
            <person name="Wu L."/>
            <person name="Ma J."/>
        </authorList>
    </citation>
    <scope>NUCLEOTIDE SEQUENCE [LARGE SCALE GENOMIC DNA]</scope>
    <source>
        <strain evidence="3">CCUG 62974</strain>
    </source>
</reference>
<comment type="caution">
    <text evidence="2">The sequence shown here is derived from an EMBL/GenBank/DDBJ whole genome shotgun (WGS) entry which is preliminary data.</text>
</comment>
<evidence type="ECO:0000313" key="3">
    <source>
        <dbReference type="Proteomes" id="UP001597024"/>
    </source>
</evidence>